<evidence type="ECO:0000313" key="2">
    <source>
        <dbReference type="Proteomes" id="UP000064525"/>
    </source>
</evidence>
<dbReference type="PATRIC" id="fig|76936.10.peg.547"/>
<sequence length="49" mass="5859">MVLQQIYPLYNQDYQTHFKFGLDYRIFSKNAKVIEIKHNNCVNLKLGVL</sequence>
<dbReference type="Proteomes" id="UP000064525">
    <property type="component" value="Chromosome I"/>
</dbReference>
<dbReference type="GeneID" id="78152244"/>
<dbReference type="AlphaFoldDB" id="A0A0S4PTC4"/>
<dbReference type="RefSeq" id="WP_156407273.1">
    <property type="nucleotide sequence ID" value="NZ_CAOMZE010000002.1"/>
</dbReference>
<reference evidence="2" key="1">
    <citation type="submission" date="2015-11" db="EMBL/GenBank/DDBJ databases">
        <authorList>
            <person name="Anvar S.Y."/>
        </authorList>
    </citation>
    <scope>NUCLEOTIDE SEQUENCE [LARGE SCALE GENOMIC DNA]</scope>
</reference>
<evidence type="ECO:0000313" key="1">
    <source>
        <dbReference type="EMBL" id="CUU39445.1"/>
    </source>
</evidence>
<dbReference type="EMBL" id="LN907858">
    <property type="protein sequence ID" value="CUU39445.1"/>
    <property type="molecule type" value="Genomic_DNA"/>
</dbReference>
<proteinExistence type="predicted"/>
<protein>
    <submittedName>
        <fullName evidence="1">Uncharacterized protein</fullName>
    </submittedName>
</protein>
<dbReference type="KEGG" id="hty:BN2458_PEG0559"/>
<organism evidence="1 2">
    <name type="scientific">Helicobacter typhlonius</name>
    <dbReference type="NCBI Taxonomy" id="76936"/>
    <lineage>
        <taxon>Bacteria</taxon>
        <taxon>Pseudomonadati</taxon>
        <taxon>Campylobacterota</taxon>
        <taxon>Epsilonproteobacteria</taxon>
        <taxon>Campylobacterales</taxon>
        <taxon>Helicobacteraceae</taxon>
        <taxon>Helicobacter</taxon>
    </lineage>
</organism>
<dbReference type="OrthoDB" id="5329145at2"/>
<gene>
    <name evidence="1" type="ORF">BN2458_PEG0559</name>
</gene>
<accession>A0A0S4PTC4</accession>
<name>A0A0S4PTC4_9HELI</name>